<dbReference type="PANTHER" id="PTHR36849">
    <property type="entry name" value="CYTOPLASMIC PROTEIN-RELATED"/>
    <property type="match status" value="1"/>
</dbReference>
<dbReference type="AlphaFoldDB" id="A0A369UK44"/>
<dbReference type="PANTHER" id="PTHR36849:SF1">
    <property type="entry name" value="CYTOPLASMIC PROTEIN"/>
    <property type="match status" value="1"/>
</dbReference>
<dbReference type="Pfam" id="PF22752">
    <property type="entry name" value="DUF488-N3i"/>
    <property type="match status" value="1"/>
</dbReference>
<dbReference type="OrthoDB" id="9790745at2"/>
<evidence type="ECO:0000313" key="2">
    <source>
        <dbReference type="Proteomes" id="UP000253782"/>
    </source>
</evidence>
<gene>
    <name evidence="1" type="ORF">DVJ77_14265</name>
</gene>
<evidence type="ECO:0000313" key="1">
    <source>
        <dbReference type="EMBL" id="RDD80877.1"/>
    </source>
</evidence>
<dbReference type="RefSeq" id="WP_114846183.1">
    <property type="nucleotide sequence ID" value="NZ_JBHSPE010000008.1"/>
</dbReference>
<comment type="caution">
    <text evidence="1">The sequence shown here is derived from an EMBL/GenBank/DDBJ whole genome shotgun (WGS) entry which is preliminary data.</text>
</comment>
<proteinExistence type="predicted"/>
<protein>
    <submittedName>
        <fullName evidence="1">DUF488 family protein</fullName>
    </submittedName>
</protein>
<dbReference type="EMBL" id="QQAH01000013">
    <property type="protein sequence ID" value="RDD80877.1"/>
    <property type="molecule type" value="Genomic_DNA"/>
</dbReference>
<name>A0A369UK44_9GAMM</name>
<sequence length="130" mass="14688">MSIVIKSVYEPAAKADGYRVLVDRVWPRGLNKEDAALDVWAKELAPSTALRLWFGHDPTRWEGFRHCYAGELDAIVEHWRPLAERAARHPVTLLYAASDEEHNHAMVLMAYLDTWLKAHGPRVGDVSVAS</sequence>
<dbReference type="InterPro" id="IPR052552">
    <property type="entry name" value="YeaO-like"/>
</dbReference>
<dbReference type="Proteomes" id="UP000253782">
    <property type="component" value="Unassembled WGS sequence"/>
</dbReference>
<accession>A0A369UK44</accession>
<organism evidence="1 2">
    <name type="scientific">Dyella tabacisoli</name>
    <dbReference type="NCBI Taxonomy" id="2282381"/>
    <lineage>
        <taxon>Bacteria</taxon>
        <taxon>Pseudomonadati</taxon>
        <taxon>Pseudomonadota</taxon>
        <taxon>Gammaproteobacteria</taxon>
        <taxon>Lysobacterales</taxon>
        <taxon>Rhodanobacteraceae</taxon>
        <taxon>Dyella</taxon>
    </lineage>
</organism>
<keyword evidence="2" id="KW-1185">Reference proteome</keyword>
<reference evidence="1 2" key="1">
    <citation type="submission" date="2018-07" db="EMBL/GenBank/DDBJ databases">
        <title>Dyella tabacisoli L4-6T, whole genome shotgun sequence.</title>
        <authorList>
            <person name="Zhou X.-K."/>
            <person name="Li W.-J."/>
            <person name="Duan Y.-Q."/>
        </authorList>
    </citation>
    <scope>NUCLEOTIDE SEQUENCE [LARGE SCALE GENOMIC DNA]</scope>
    <source>
        <strain evidence="1 2">L4-6</strain>
    </source>
</reference>